<feature type="compositionally biased region" description="Gly residues" evidence="3">
    <location>
        <begin position="88"/>
        <end position="98"/>
    </location>
</feature>
<keyword evidence="6" id="KW-1185">Reference proteome</keyword>
<evidence type="ECO:0000313" key="6">
    <source>
        <dbReference type="Proteomes" id="UP000778578"/>
    </source>
</evidence>
<evidence type="ECO:0000256" key="2">
    <source>
        <dbReference type="ARBA" id="ARBA00023163"/>
    </source>
</evidence>
<dbReference type="RefSeq" id="WP_222961048.1">
    <property type="nucleotide sequence ID" value="NZ_JAINZZ010000004.1"/>
</dbReference>
<evidence type="ECO:0000256" key="1">
    <source>
        <dbReference type="ARBA" id="ARBA00023015"/>
    </source>
</evidence>
<sequence length="288" mass="29170">MSSNASGEQRPQRDQRSAPAEQHLGDRLSAFVDGELTDDSRDRVLAHLATCPQCKAAAAEQRRLKSVVAASELPAISAGLLARLQGLPGMGGDGPGDGDGSRDLPGDRGMPPATEDRRGPFDGGLLGSGVFGSGRRGEFSYLGPGRDLAAPVGSRSRGFRIHQPARAVSPVVPDPDESSSPGSVTAAASRGRRLAFAAAGAFSLAAIAIGSALPMEAAVDGGARPDDGPAVSPLSADTSAVSDTRGVTPRGVLDARDERLRRAPVVAASAAASATSVPLTSQSSVVLH</sequence>
<keyword evidence="1" id="KW-0805">Transcription regulation</keyword>
<name>A0ABS7Q296_9ACTN</name>
<evidence type="ECO:0000313" key="5">
    <source>
        <dbReference type="EMBL" id="MBY8877006.1"/>
    </source>
</evidence>
<dbReference type="Proteomes" id="UP000778578">
    <property type="component" value="Unassembled WGS sequence"/>
</dbReference>
<feature type="domain" description="Putative zinc-finger" evidence="4">
    <location>
        <begin position="26"/>
        <end position="54"/>
    </location>
</feature>
<dbReference type="InterPro" id="IPR027383">
    <property type="entry name" value="Znf_put"/>
</dbReference>
<proteinExistence type="predicted"/>
<feature type="region of interest" description="Disordered" evidence="3">
    <location>
        <begin position="220"/>
        <end position="288"/>
    </location>
</feature>
<organism evidence="5 6">
    <name type="scientific">Actinacidiphila acidipaludis</name>
    <dbReference type="NCBI Taxonomy" id="2873382"/>
    <lineage>
        <taxon>Bacteria</taxon>
        <taxon>Bacillati</taxon>
        <taxon>Actinomycetota</taxon>
        <taxon>Actinomycetes</taxon>
        <taxon>Kitasatosporales</taxon>
        <taxon>Streptomycetaceae</taxon>
        <taxon>Actinacidiphila</taxon>
    </lineage>
</organism>
<feature type="region of interest" description="Disordered" evidence="3">
    <location>
        <begin position="160"/>
        <end position="185"/>
    </location>
</feature>
<dbReference type="EMBL" id="JAINZZ010000004">
    <property type="protein sequence ID" value="MBY8877006.1"/>
    <property type="molecule type" value="Genomic_DNA"/>
</dbReference>
<evidence type="ECO:0000256" key="3">
    <source>
        <dbReference type="SAM" id="MobiDB-lite"/>
    </source>
</evidence>
<keyword evidence="2" id="KW-0804">Transcription</keyword>
<feature type="compositionally biased region" description="Low complexity" evidence="3">
    <location>
        <begin position="263"/>
        <end position="281"/>
    </location>
</feature>
<feature type="region of interest" description="Disordered" evidence="3">
    <location>
        <begin position="87"/>
        <end position="127"/>
    </location>
</feature>
<gene>
    <name evidence="5" type="ORF">K7862_05040</name>
</gene>
<dbReference type="Pfam" id="PF13490">
    <property type="entry name" value="zf-HC2"/>
    <property type="match status" value="1"/>
</dbReference>
<accession>A0ABS7Q296</accession>
<comment type="caution">
    <text evidence="5">The sequence shown here is derived from an EMBL/GenBank/DDBJ whole genome shotgun (WGS) entry which is preliminary data.</text>
</comment>
<dbReference type="InterPro" id="IPR041916">
    <property type="entry name" value="Anti_sigma_zinc_sf"/>
</dbReference>
<reference evidence="5 6" key="1">
    <citation type="submission" date="2021-08" db="EMBL/GenBank/DDBJ databases">
        <title>WGS of actinomycetes from Thailand.</title>
        <authorList>
            <person name="Thawai C."/>
        </authorList>
    </citation>
    <scope>NUCLEOTIDE SEQUENCE [LARGE SCALE GENOMIC DNA]</scope>
    <source>
        <strain evidence="5 6">PLK6-54</strain>
    </source>
</reference>
<dbReference type="Gene3D" id="1.10.10.1320">
    <property type="entry name" value="Anti-sigma factor, zinc-finger domain"/>
    <property type="match status" value="1"/>
</dbReference>
<feature type="region of interest" description="Disordered" evidence="3">
    <location>
        <begin position="1"/>
        <end position="33"/>
    </location>
</feature>
<protein>
    <submittedName>
        <fullName evidence="5">Zf-HC2 domain-containing protein</fullName>
    </submittedName>
</protein>
<evidence type="ECO:0000259" key="4">
    <source>
        <dbReference type="Pfam" id="PF13490"/>
    </source>
</evidence>